<dbReference type="SMART" id="SM00849">
    <property type="entry name" value="Lactamase_B"/>
    <property type="match status" value="1"/>
</dbReference>
<proteinExistence type="predicted"/>
<dbReference type="CDD" id="cd07716">
    <property type="entry name" value="RNaseZ_short-form-like_MBL-fold"/>
    <property type="match status" value="1"/>
</dbReference>
<dbReference type="InterPro" id="IPR001279">
    <property type="entry name" value="Metallo-B-lactamas"/>
</dbReference>
<dbReference type="PANTHER" id="PTHR46018:SF4">
    <property type="entry name" value="METALLO-HYDROLASE YHFI-RELATED"/>
    <property type="match status" value="1"/>
</dbReference>
<dbReference type="RefSeq" id="WP_380580222.1">
    <property type="nucleotide sequence ID" value="NZ_JBHSQJ010000014.1"/>
</dbReference>
<feature type="domain" description="Metallo-beta-lactamase" evidence="1">
    <location>
        <begin position="18"/>
        <end position="215"/>
    </location>
</feature>
<dbReference type="Pfam" id="PF12706">
    <property type="entry name" value="Lactamase_B_2"/>
    <property type="match status" value="1"/>
</dbReference>
<keyword evidence="3" id="KW-1185">Reference proteome</keyword>
<accession>A0ABW1FWM6</accession>
<dbReference type="SUPFAM" id="SSF56281">
    <property type="entry name" value="Metallo-hydrolase/oxidoreductase"/>
    <property type="match status" value="1"/>
</dbReference>
<organism evidence="2 3">
    <name type="scientific">Streptacidiphilus monticola</name>
    <dbReference type="NCBI Taxonomy" id="2161674"/>
    <lineage>
        <taxon>Bacteria</taxon>
        <taxon>Bacillati</taxon>
        <taxon>Actinomycetota</taxon>
        <taxon>Actinomycetes</taxon>
        <taxon>Kitasatosporales</taxon>
        <taxon>Streptomycetaceae</taxon>
        <taxon>Streptacidiphilus</taxon>
    </lineage>
</organism>
<dbReference type="InterPro" id="IPR036866">
    <property type="entry name" value="RibonucZ/Hydroxyglut_hydro"/>
</dbReference>
<sequence length="248" mass="26625">MDLTVVGSSGSFPSTDSACSCYLVEAEGFRLVVDLGNGALGALQRYASLYEIDAVLLSHLHPDHCIDMCAYYVARNYRAEGCPAPLPVFGPAGTAERLARAYDMDADPGMKQVFDFHDLSEGSFGLGPLTVTAVRVAHPVEAYGFRVEHRGRAFAYTGDTGPCAQLADLARDSELLLAEAAYTDGKEEYVDVHLNGRQAGLLAAESGTRRLVLTHIPPWTDPERNRADAAGAYSGPVELARPGAVYRI</sequence>
<comment type="caution">
    <text evidence="2">The sequence shown here is derived from an EMBL/GenBank/DDBJ whole genome shotgun (WGS) entry which is preliminary data.</text>
</comment>
<evidence type="ECO:0000259" key="1">
    <source>
        <dbReference type="SMART" id="SM00849"/>
    </source>
</evidence>
<dbReference type="Gene3D" id="3.60.15.10">
    <property type="entry name" value="Ribonuclease Z/Hydroxyacylglutathione hydrolase-like"/>
    <property type="match status" value="1"/>
</dbReference>
<evidence type="ECO:0000313" key="3">
    <source>
        <dbReference type="Proteomes" id="UP001596174"/>
    </source>
</evidence>
<gene>
    <name evidence="2" type="ORF">ACFP3V_05270</name>
</gene>
<protein>
    <submittedName>
        <fullName evidence="2">MBL fold metallo-hydrolase</fullName>
    </submittedName>
</protein>
<evidence type="ECO:0000313" key="2">
    <source>
        <dbReference type="EMBL" id="MFC5906628.1"/>
    </source>
</evidence>
<dbReference type="PANTHER" id="PTHR46018">
    <property type="entry name" value="ZINC PHOSPHODIESTERASE ELAC PROTEIN 1"/>
    <property type="match status" value="1"/>
</dbReference>
<dbReference type="EMBL" id="JBHSQJ010000014">
    <property type="protein sequence ID" value="MFC5906628.1"/>
    <property type="molecule type" value="Genomic_DNA"/>
</dbReference>
<reference evidence="3" key="1">
    <citation type="journal article" date="2019" name="Int. J. Syst. Evol. Microbiol.">
        <title>The Global Catalogue of Microorganisms (GCM) 10K type strain sequencing project: providing services to taxonomists for standard genome sequencing and annotation.</title>
        <authorList>
            <consortium name="The Broad Institute Genomics Platform"/>
            <consortium name="The Broad Institute Genome Sequencing Center for Infectious Disease"/>
            <person name="Wu L."/>
            <person name="Ma J."/>
        </authorList>
    </citation>
    <scope>NUCLEOTIDE SEQUENCE [LARGE SCALE GENOMIC DNA]</scope>
    <source>
        <strain evidence="3">JCM 4816</strain>
    </source>
</reference>
<dbReference type="Proteomes" id="UP001596174">
    <property type="component" value="Unassembled WGS sequence"/>
</dbReference>
<name>A0ABW1FWM6_9ACTN</name>